<evidence type="ECO:0000313" key="3">
    <source>
        <dbReference type="Proteomes" id="UP000193144"/>
    </source>
</evidence>
<dbReference type="AlphaFoldDB" id="A0A1Y1YTA3"/>
<dbReference type="Proteomes" id="UP000193144">
    <property type="component" value="Unassembled WGS sequence"/>
</dbReference>
<organism evidence="2 3">
    <name type="scientific">Clohesyomyces aquaticus</name>
    <dbReference type="NCBI Taxonomy" id="1231657"/>
    <lineage>
        <taxon>Eukaryota</taxon>
        <taxon>Fungi</taxon>
        <taxon>Dikarya</taxon>
        <taxon>Ascomycota</taxon>
        <taxon>Pezizomycotina</taxon>
        <taxon>Dothideomycetes</taxon>
        <taxon>Pleosporomycetidae</taxon>
        <taxon>Pleosporales</taxon>
        <taxon>Lindgomycetaceae</taxon>
        <taxon>Clohesyomyces</taxon>
    </lineage>
</organism>
<dbReference type="PANTHER" id="PTHR42678">
    <property type="entry name" value="AMIDASE"/>
    <property type="match status" value="1"/>
</dbReference>
<name>A0A1Y1YTA3_9PLEO</name>
<dbReference type="Pfam" id="PF01425">
    <property type="entry name" value="Amidase"/>
    <property type="match status" value="1"/>
</dbReference>
<proteinExistence type="predicted"/>
<dbReference type="STRING" id="1231657.A0A1Y1YTA3"/>
<dbReference type="InterPro" id="IPR023631">
    <property type="entry name" value="Amidase_dom"/>
</dbReference>
<dbReference type="Gene3D" id="3.90.1300.10">
    <property type="entry name" value="Amidase signature (AS) domain"/>
    <property type="match status" value="2"/>
</dbReference>
<feature type="domain" description="Amidase" evidence="1">
    <location>
        <begin position="31"/>
        <end position="134"/>
    </location>
</feature>
<comment type="caution">
    <text evidence="2">The sequence shown here is derived from an EMBL/GenBank/DDBJ whole genome shotgun (WGS) entry which is preliminary data.</text>
</comment>
<accession>A0A1Y1YTA3</accession>
<sequence>MTSSIPNLDVLNAAADDLRQQLNAGTITSVDIVKTYLSHIQKHKKARGQCNTVRFTAPTSEILAQAATLDTERSQGKLRGPIHGAPILLKDCIATSPDLGMPTTLGSRALLTSRPYGNSDVVKHLLSTGLIITVTPSAVAGLYTLKLTPGSISLREVFALTRCFDTVRAMGKSARDVAMDSVEDVDVEDIAVGFVDIETWRLPKDVQGQDPEYFAQTEDEYNTAKETLRKHGIKVKDVYITLLEKYMVGDGNAGDAMNDIVGHQSKKGFDDYLATLQYPEVRTPEDINKYNDAHSDAKFTLVGQEPAIHAS</sequence>
<keyword evidence="3" id="KW-1185">Reference proteome</keyword>
<dbReference type="SUPFAM" id="SSF75304">
    <property type="entry name" value="Amidase signature (AS) enzymes"/>
    <property type="match status" value="1"/>
</dbReference>
<reference evidence="2 3" key="1">
    <citation type="submission" date="2016-07" db="EMBL/GenBank/DDBJ databases">
        <title>Pervasive Adenine N6-methylation of Active Genes in Fungi.</title>
        <authorList>
            <consortium name="DOE Joint Genome Institute"/>
            <person name="Mondo S.J."/>
            <person name="Dannebaum R.O."/>
            <person name="Kuo R.C."/>
            <person name="Labutti K."/>
            <person name="Haridas S."/>
            <person name="Kuo A."/>
            <person name="Salamov A."/>
            <person name="Ahrendt S.R."/>
            <person name="Lipzen A."/>
            <person name="Sullivan W."/>
            <person name="Andreopoulos W.B."/>
            <person name="Clum A."/>
            <person name="Lindquist E."/>
            <person name="Daum C."/>
            <person name="Ramamoorthy G.K."/>
            <person name="Gryganskyi A."/>
            <person name="Culley D."/>
            <person name="Magnuson J.K."/>
            <person name="James T.Y."/>
            <person name="O'Malley M.A."/>
            <person name="Stajich J.E."/>
            <person name="Spatafora J.W."/>
            <person name="Visel A."/>
            <person name="Grigoriev I.V."/>
        </authorList>
    </citation>
    <scope>NUCLEOTIDE SEQUENCE [LARGE SCALE GENOMIC DNA]</scope>
    <source>
        <strain evidence="2 3">CBS 115471</strain>
    </source>
</reference>
<protein>
    <submittedName>
        <fullName evidence="2">Amidase signature domain-containing protein</fullName>
    </submittedName>
</protein>
<dbReference type="OrthoDB" id="566138at2759"/>
<dbReference type="PANTHER" id="PTHR42678:SF34">
    <property type="entry name" value="OS04G0183300 PROTEIN"/>
    <property type="match status" value="1"/>
</dbReference>
<dbReference type="EMBL" id="MCFA01000172">
    <property type="protein sequence ID" value="ORY01268.1"/>
    <property type="molecule type" value="Genomic_DNA"/>
</dbReference>
<evidence type="ECO:0000259" key="1">
    <source>
        <dbReference type="Pfam" id="PF01425"/>
    </source>
</evidence>
<gene>
    <name evidence="2" type="ORF">BCR34DRAFT_637420</name>
</gene>
<dbReference type="InterPro" id="IPR036928">
    <property type="entry name" value="AS_sf"/>
</dbReference>
<evidence type="ECO:0000313" key="2">
    <source>
        <dbReference type="EMBL" id="ORY01268.1"/>
    </source>
</evidence>